<dbReference type="OrthoDB" id="2514346at2759"/>
<evidence type="ECO:0000313" key="1">
    <source>
        <dbReference type="EMBL" id="PVU93882.1"/>
    </source>
</evidence>
<protein>
    <submittedName>
        <fullName evidence="1">Uncharacterized protein</fullName>
    </submittedName>
</protein>
<organism evidence="1 2">
    <name type="scientific">Smittium simulii</name>
    <dbReference type="NCBI Taxonomy" id="133385"/>
    <lineage>
        <taxon>Eukaryota</taxon>
        <taxon>Fungi</taxon>
        <taxon>Fungi incertae sedis</taxon>
        <taxon>Zoopagomycota</taxon>
        <taxon>Kickxellomycotina</taxon>
        <taxon>Harpellomycetes</taxon>
        <taxon>Harpellales</taxon>
        <taxon>Legeriomycetaceae</taxon>
        <taxon>Smittium</taxon>
    </lineage>
</organism>
<comment type="caution">
    <text evidence="1">The sequence shown here is derived from an EMBL/GenBank/DDBJ whole genome shotgun (WGS) entry which is preliminary data.</text>
</comment>
<dbReference type="STRING" id="133385.A0A2T9YNH1"/>
<sequence>MSKLSESLKELDAPVIMTLRDYNKLRRRTTTITALQILVEALRNPENKQTLTIHVCKPHVLYLEHFMETENSYVVLSVTYLRGSAFLWLQPYLEFNIYVLMLDNLNLFFEKLPCVFGNSNQAATAKIKPVALSK</sequence>
<evidence type="ECO:0000313" key="2">
    <source>
        <dbReference type="Proteomes" id="UP000245383"/>
    </source>
</evidence>
<gene>
    <name evidence="1" type="ORF">BB561_002974</name>
</gene>
<reference evidence="1 2" key="1">
    <citation type="journal article" date="2018" name="MBio">
        <title>Comparative Genomics Reveals the Core Gene Toolbox for the Fungus-Insect Symbiosis.</title>
        <authorList>
            <person name="Wang Y."/>
            <person name="Stata M."/>
            <person name="Wang W."/>
            <person name="Stajich J.E."/>
            <person name="White M.M."/>
            <person name="Moncalvo J.M."/>
        </authorList>
    </citation>
    <scope>NUCLEOTIDE SEQUENCE [LARGE SCALE GENOMIC DNA]</scope>
    <source>
        <strain evidence="1 2">SWE-8-4</strain>
    </source>
</reference>
<accession>A0A2T9YNH1</accession>
<dbReference type="AlphaFoldDB" id="A0A2T9YNH1"/>
<proteinExistence type="predicted"/>
<dbReference type="EMBL" id="MBFR01000110">
    <property type="protein sequence ID" value="PVU93882.1"/>
    <property type="molecule type" value="Genomic_DNA"/>
</dbReference>
<name>A0A2T9YNH1_9FUNG</name>
<keyword evidence="2" id="KW-1185">Reference proteome</keyword>
<dbReference type="Proteomes" id="UP000245383">
    <property type="component" value="Unassembled WGS sequence"/>
</dbReference>